<feature type="domain" description="SMP-30/Gluconolactonase/LRE-like region" evidence="3">
    <location>
        <begin position="49"/>
        <end position="336"/>
    </location>
</feature>
<sequence>MRSTILACVVVLAHGAAAQSGLPPTIDSSAKVVKLATLPKESYTVDQPFTEGATRDPATGDVYFVDQNSNKILKWSVSDKKLSLFMHPAGYANGMTFDQNGKLIACADERNQLWEISTNVTKSVPYPQPLNPNVGDRGTSGNIVLPEYKVIMDGKYNGKLLGGPNDVWSLPDNSLYFTDPYWSRKWWSPGRQSQQDVNTVYRVSPDRKTLTRALATFLTSDGKPGSPNGIISSPDGKTLYVAAYQGPGNGGGETYAYDVGANGVLSNRRLWAQFGSDGMTMDNQGNMYMCAPINGKSGITVVSIATGKQVGYIPVPETPANLAFGGVDQSTLYITAKTGFYSIQTKVKGGHPQK</sequence>
<reference evidence="4" key="1">
    <citation type="submission" date="2023-06" db="EMBL/GenBank/DDBJ databases">
        <title>Genome-scale phylogeny and comparative genomics of the fungal order Sordariales.</title>
        <authorList>
            <consortium name="Lawrence Berkeley National Laboratory"/>
            <person name="Hensen N."/>
            <person name="Bonometti L."/>
            <person name="Westerberg I."/>
            <person name="Brannstrom I.O."/>
            <person name="Guillou S."/>
            <person name="Cros-Aarteil S."/>
            <person name="Calhoun S."/>
            <person name="Haridas S."/>
            <person name="Kuo A."/>
            <person name="Mondo S."/>
            <person name="Pangilinan J."/>
            <person name="Riley R."/>
            <person name="Labutti K."/>
            <person name="Andreopoulos B."/>
            <person name="Lipzen A."/>
            <person name="Chen C."/>
            <person name="Yanf M."/>
            <person name="Daum C."/>
            <person name="Ng V."/>
            <person name="Clum A."/>
            <person name="Steindorff A."/>
            <person name="Ohm R."/>
            <person name="Martin F."/>
            <person name="Silar P."/>
            <person name="Natvig D."/>
            <person name="Lalanne C."/>
            <person name="Gautier V."/>
            <person name="Ament-Velasquez S.L."/>
            <person name="Kruys A."/>
            <person name="Hutchinson M.I."/>
            <person name="Powell A.J."/>
            <person name="Barry K."/>
            <person name="Miller A.N."/>
            <person name="Grigoriev I.V."/>
            <person name="Debuchy R."/>
            <person name="Gladieux P."/>
            <person name="Thoren M.H."/>
            <person name="Johannesson H."/>
        </authorList>
    </citation>
    <scope>NUCLEOTIDE SEQUENCE</scope>
    <source>
        <strain evidence="4">PSN4</strain>
    </source>
</reference>
<dbReference type="InterPro" id="IPR011042">
    <property type="entry name" value="6-blade_b-propeller_TolB-like"/>
</dbReference>
<keyword evidence="5" id="KW-1185">Reference proteome</keyword>
<dbReference type="Proteomes" id="UP001239445">
    <property type="component" value="Unassembled WGS sequence"/>
</dbReference>
<evidence type="ECO:0000313" key="5">
    <source>
        <dbReference type="Proteomes" id="UP001239445"/>
    </source>
</evidence>
<keyword evidence="1" id="KW-0378">Hydrolase</keyword>
<protein>
    <submittedName>
        <fullName evidence="4">SMP-30/gluconolactonase/LRE family protein</fullName>
    </submittedName>
</protein>
<dbReference type="EMBL" id="MU839853">
    <property type="protein sequence ID" value="KAK1749728.1"/>
    <property type="molecule type" value="Genomic_DNA"/>
</dbReference>
<comment type="caution">
    <text evidence="4">The sequence shown here is derived from an EMBL/GenBank/DDBJ whole genome shotgun (WGS) entry which is preliminary data.</text>
</comment>
<dbReference type="GO" id="GO:0016787">
    <property type="term" value="F:hydrolase activity"/>
    <property type="evidence" value="ECO:0007669"/>
    <property type="project" value="UniProtKB-KW"/>
</dbReference>
<feature type="chain" id="PRO_5042467986" evidence="2">
    <location>
        <begin position="19"/>
        <end position="354"/>
    </location>
</feature>
<name>A0AAJ0F3U6_9PEZI</name>
<organism evidence="4 5">
    <name type="scientific">Echria macrotheca</name>
    <dbReference type="NCBI Taxonomy" id="438768"/>
    <lineage>
        <taxon>Eukaryota</taxon>
        <taxon>Fungi</taxon>
        <taxon>Dikarya</taxon>
        <taxon>Ascomycota</taxon>
        <taxon>Pezizomycotina</taxon>
        <taxon>Sordariomycetes</taxon>
        <taxon>Sordariomycetidae</taxon>
        <taxon>Sordariales</taxon>
        <taxon>Schizotheciaceae</taxon>
        <taxon>Echria</taxon>
    </lineage>
</organism>
<evidence type="ECO:0000256" key="2">
    <source>
        <dbReference type="SAM" id="SignalP"/>
    </source>
</evidence>
<proteinExistence type="predicted"/>
<dbReference type="Gene3D" id="2.120.10.30">
    <property type="entry name" value="TolB, C-terminal domain"/>
    <property type="match status" value="1"/>
</dbReference>
<dbReference type="Pfam" id="PF08450">
    <property type="entry name" value="SGL"/>
    <property type="match status" value="1"/>
</dbReference>
<dbReference type="PANTHER" id="PTHR47572:SF4">
    <property type="entry name" value="LACTONASE DRP35"/>
    <property type="match status" value="1"/>
</dbReference>
<evidence type="ECO:0000259" key="3">
    <source>
        <dbReference type="Pfam" id="PF08450"/>
    </source>
</evidence>
<evidence type="ECO:0000313" key="4">
    <source>
        <dbReference type="EMBL" id="KAK1749728.1"/>
    </source>
</evidence>
<keyword evidence="2" id="KW-0732">Signal</keyword>
<accession>A0AAJ0F3U6</accession>
<dbReference type="InterPro" id="IPR051262">
    <property type="entry name" value="SMP-30/CGR1_Lactonase"/>
</dbReference>
<dbReference type="SUPFAM" id="SSF63829">
    <property type="entry name" value="Calcium-dependent phosphotriesterase"/>
    <property type="match status" value="1"/>
</dbReference>
<evidence type="ECO:0000256" key="1">
    <source>
        <dbReference type="ARBA" id="ARBA00022801"/>
    </source>
</evidence>
<feature type="signal peptide" evidence="2">
    <location>
        <begin position="1"/>
        <end position="18"/>
    </location>
</feature>
<dbReference type="AlphaFoldDB" id="A0AAJ0F3U6"/>
<dbReference type="InterPro" id="IPR013658">
    <property type="entry name" value="SGL"/>
</dbReference>
<gene>
    <name evidence="4" type="ORF">QBC47DRAFT_418776</name>
</gene>
<dbReference type="PANTHER" id="PTHR47572">
    <property type="entry name" value="LIPOPROTEIN-RELATED"/>
    <property type="match status" value="1"/>
</dbReference>